<name>A0A2P5IGG7_DIAHE</name>
<evidence type="ECO:0000256" key="1">
    <source>
        <dbReference type="SAM" id="MobiDB-lite"/>
    </source>
</evidence>
<feature type="region of interest" description="Disordered" evidence="1">
    <location>
        <begin position="180"/>
        <end position="268"/>
    </location>
</feature>
<feature type="compositionally biased region" description="Low complexity" evidence="1">
    <location>
        <begin position="193"/>
        <end position="204"/>
    </location>
</feature>
<evidence type="ECO:0008006" key="4">
    <source>
        <dbReference type="Google" id="ProtNLM"/>
    </source>
</evidence>
<evidence type="ECO:0000313" key="2">
    <source>
        <dbReference type="EMBL" id="POS81593.1"/>
    </source>
</evidence>
<organism evidence="2 3">
    <name type="scientific">Diaporthe helianthi</name>
    <dbReference type="NCBI Taxonomy" id="158607"/>
    <lineage>
        <taxon>Eukaryota</taxon>
        <taxon>Fungi</taxon>
        <taxon>Dikarya</taxon>
        <taxon>Ascomycota</taxon>
        <taxon>Pezizomycotina</taxon>
        <taxon>Sordariomycetes</taxon>
        <taxon>Sordariomycetidae</taxon>
        <taxon>Diaporthales</taxon>
        <taxon>Diaporthaceae</taxon>
        <taxon>Diaporthe</taxon>
    </lineage>
</organism>
<proteinExistence type="predicted"/>
<dbReference type="OrthoDB" id="5408296at2759"/>
<feature type="region of interest" description="Disordered" evidence="1">
    <location>
        <begin position="142"/>
        <end position="163"/>
    </location>
</feature>
<dbReference type="InParanoid" id="A0A2P5IGG7"/>
<accession>A0A2P5IGG7</accession>
<feature type="compositionally biased region" description="Pro residues" evidence="1">
    <location>
        <begin position="305"/>
        <end position="327"/>
    </location>
</feature>
<protein>
    <recommendedName>
        <fullName evidence="4">RNA recognition motif-containing protein</fullName>
    </recommendedName>
</protein>
<feature type="compositionally biased region" description="Basic and acidic residues" evidence="1">
    <location>
        <begin position="489"/>
        <end position="507"/>
    </location>
</feature>
<gene>
    <name evidence="2" type="ORF">DHEL01_v200031</name>
</gene>
<dbReference type="AlphaFoldDB" id="A0A2P5IGG7"/>
<dbReference type="Proteomes" id="UP000094444">
    <property type="component" value="Unassembled WGS sequence"/>
</dbReference>
<dbReference type="EMBL" id="MAVT02000001">
    <property type="protein sequence ID" value="POS81593.1"/>
    <property type="molecule type" value="Genomic_DNA"/>
</dbReference>
<feature type="compositionally biased region" description="Pro residues" evidence="1">
    <location>
        <begin position="438"/>
        <end position="447"/>
    </location>
</feature>
<feature type="compositionally biased region" description="Gly residues" evidence="1">
    <location>
        <begin position="338"/>
        <end position="351"/>
    </location>
</feature>
<comment type="caution">
    <text evidence="2">The sequence shown here is derived from an EMBL/GenBank/DDBJ whole genome shotgun (WGS) entry which is preliminary data.</text>
</comment>
<reference evidence="2" key="1">
    <citation type="submission" date="2017-09" db="EMBL/GenBank/DDBJ databases">
        <title>Polyketide synthases of a Diaporthe helianthi virulent isolate.</title>
        <authorList>
            <person name="Baroncelli R."/>
        </authorList>
    </citation>
    <scope>NUCLEOTIDE SEQUENCE [LARGE SCALE GENOMIC DNA]</scope>
    <source>
        <strain evidence="2">7/96</strain>
    </source>
</reference>
<sequence length="522" mass="56676">MALRPGEENVATLFGDVHYFYGPPTDSPPHHRFDKGSYVYLFENANERRARIEIANHVGTDDQDAFDGFLDKVHVTYSYRQHCMVNLAVGEVEGHEEWHLPTYDPQNQNKYHYKLHSLDIYFWTQTDALSFVNGIRRVLPPNQVDVQDEPSPPSQTDHRQYSSADVNPLVQKLENIAIFSDASKIPPPPPQTNGSGRASNSNSNIPSFAPPPLSAVTNDDDDNEDDHGHDATSPASFVPMPYNPAAPAAPEQIRHREKTPPPEDGDVHPLQARLAQDAGTPFSPGLVSGMPAHMHMMSSPLSPGLFPPPQQFSPAPGAPSFPGPPVQSPGIMPPQGFGTHGVVGQGQGQGQHPGLARAATMPVVHGMPSPALQSPYGVGQFPGSPGFAPPQQTQQQQQQQQPPQLQHHQSTPGVIPGQQQYPHGTPTPPLGLTSPGLSMPPPPPPPGGFSNYTYATQQGGGHGANEYGIHQQAYRPTEGEATVKYNKAAKKEREPRGRLEENAGRLERGVTGMFKKFEKKFG</sequence>
<evidence type="ECO:0000313" key="3">
    <source>
        <dbReference type="Proteomes" id="UP000094444"/>
    </source>
</evidence>
<keyword evidence="3" id="KW-1185">Reference proteome</keyword>
<feature type="compositionally biased region" description="Low complexity" evidence="1">
    <location>
        <begin position="389"/>
        <end position="409"/>
    </location>
</feature>
<dbReference type="STRING" id="158607.A0A2P5IGG7"/>
<feature type="compositionally biased region" description="Basic and acidic residues" evidence="1">
    <location>
        <begin position="252"/>
        <end position="267"/>
    </location>
</feature>
<feature type="region of interest" description="Disordered" evidence="1">
    <location>
        <begin position="300"/>
        <end position="507"/>
    </location>
</feature>